<organism evidence="1 2">
    <name type="scientific">Rothia dentocariosa</name>
    <dbReference type="NCBI Taxonomy" id="2047"/>
    <lineage>
        <taxon>Bacteria</taxon>
        <taxon>Bacillati</taxon>
        <taxon>Actinomycetota</taxon>
        <taxon>Actinomycetes</taxon>
        <taxon>Micrococcales</taxon>
        <taxon>Micrococcaceae</taxon>
        <taxon>Rothia</taxon>
    </lineage>
</organism>
<gene>
    <name evidence="1" type="ORF">B8W87_09205</name>
</gene>
<evidence type="ECO:0000313" key="1">
    <source>
        <dbReference type="EMBL" id="PAK84894.1"/>
    </source>
</evidence>
<protein>
    <submittedName>
        <fullName evidence="1">Uncharacterized protein</fullName>
    </submittedName>
</protein>
<accession>A0AAE5KQC5</accession>
<reference evidence="1 2" key="1">
    <citation type="submission" date="2017-04" db="EMBL/GenBank/DDBJ databases">
        <title>Kefir bacterial isolates.</title>
        <authorList>
            <person name="Kim Y."/>
            <person name="Blasche S."/>
            <person name="Patil K.R."/>
        </authorList>
    </citation>
    <scope>NUCLEOTIDE SEQUENCE [LARGE SCALE GENOMIC DNA]</scope>
    <source>
        <strain evidence="1 2">OG2-1</strain>
    </source>
</reference>
<name>A0AAE5KQC5_9MICC</name>
<comment type="caution">
    <text evidence="1">The sequence shown here is derived from an EMBL/GenBank/DDBJ whole genome shotgun (WGS) entry which is preliminary data.</text>
</comment>
<dbReference type="Proteomes" id="UP000216195">
    <property type="component" value="Unassembled WGS sequence"/>
</dbReference>
<dbReference type="EMBL" id="NCWU01000014">
    <property type="protein sequence ID" value="PAK84894.1"/>
    <property type="molecule type" value="Genomic_DNA"/>
</dbReference>
<proteinExistence type="predicted"/>
<dbReference type="AlphaFoldDB" id="A0AAE5KQC5"/>
<evidence type="ECO:0000313" key="2">
    <source>
        <dbReference type="Proteomes" id="UP000216195"/>
    </source>
</evidence>
<sequence>MNFTKVPHTCYGHMNTIINREQDIFTDITFAYIFNFLVSGENIDLMLYVLSCNPAFNFFKVVFNFCGNMER</sequence>